<dbReference type="EMBL" id="CP006681">
    <property type="protein sequence ID" value="AHI52495.1"/>
    <property type="molecule type" value="Genomic_DNA"/>
</dbReference>
<feature type="transmembrane region" description="Helical" evidence="1">
    <location>
        <begin position="48"/>
        <end position="71"/>
    </location>
</feature>
<organism evidence="2 3">
    <name type="scientific">Spiroplasma culicicola AES-1</name>
    <dbReference type="NCBI Taxonomy" id="1276246"/>
    <lineage>
        <taxon>Bacteria</taxon>
        <taxon>Bacillati</taxon>
        <taxon>Mycoplasmatota</taxon>
        <taxon>Mollicutes</taxon>
        <taxon>Entomoplasmatales</taxon>
        <taxon>Spiroplasmataceae</taxon>
        <taxon>Spiroplasma</taxon>
    </lineage>
</organism>
<feature type="transmembrane region" description="Helical" evidence="1">
    <location>
        <begin position="9"/>
        <end position="28"/>
    </location>
</feature>
<feature type="transmembrane region" description="Helical" evidence="1">
    <location>
        <begin position="127"/>
        <end position="150"/>
    </location>
</feature>
<accession>W6A6J7</accession>
<dbReference type="KEGG" id="scq:SCULI_v1c01540"/>
<evidence type="ECO:0000313" key="2">
    <source>
        <dbReference type="EMBL" id="AHI52495.1"/>
    </source>
</evidence>
<sequence>MLRKINSKLILKTAFIIALIMHFSYSLIQSTGIVDTHESFLIFDRSRVTMNIIFAFALLIAIITEFSKFLNIVEKNSIHKDSLKWIIQRDNLVLFAKLTLMTVPFVIAQLLRFFLKHSLDTTSAFDIFVLTWASFALALAIISILMYAVYKFIFSKSWIQTQDKEVDYLIWSLYFDVMFLDIENFDINNQVIKFENEIEHFLVTTNIENAIQTQIIFSDILTDQKKATTPPLV</sequence>
<dbReference type="HOGENOM" id="CLU_1189305_0_0_14"/>
<keyword evidence="3" id="KW-1185">Reference proteome</keyword>
<proteinExistence type="predicted"/>
<keyword evidence="1" id="KW-1133">Transmembrane helix</keyword>
<dbReference type="Proteomes" id="UP000019267">
    <property type="component" value="Chromosome"/>
</dbReference>
<dbReference type="STRING" id="1276246.SCULI_v1c01540"/>
<evidence type="ECO:0000313" key="3">
    <source>
        <dbReference type="Proteomes" id="UP000019267"/>
    </source>
</evidence>
<dbReference type="RefSeq" id="WP_025362739.1">
    <property type="nucleotide sequence ID" value="NZ_CP006681.1"/>
</dbReference>
<evidence type="ECO:0008006" key="4">
    <source>
        <dbReference type="Google" id="ProtNLM"/>
    </source>
</evidence>
<keyword evidence="1" id="KW-0812">Transmembrane</keyword>
<name>W6A6J7_9MOLU</name>
<protein>
    <recommendedName>
        <fullName evidence="4">Transmembrane protein</fullName>
    </recommendedName>
</protein>
<reference evidence="2 3" key="1">
    <citation type="journal article" date="2014" name="Genome Biol. Evol.">
        <title>Molecular evolution of the substrate utilization strategies and putative virulence factors in mosquito-associated Spiroplasma species.</title>
        <authorList>
            <person name="Chang T.H."/>
            <person name="Lo W.S."/>
            <person name="Ku C."/>
            <person name="Chen L.L."/>
            <person name="Kuo C.H."/>
        </authorList>
    </citation>
    <scope>NUCLEOTIDE SEQUENCE [LARGE SCALE GENOMIC DNA]</scope>
    <source>
        <strain evidence="2">AES-1</strain>
    </source>
</reference>
<dbReference type="PATRIC" id="fig|1276246.3.peg.154"/>
<keyword evidence="1" id="KW-0472">Membrane</keyword>
<dbReference type="AlphaFoldDB" id="W6A6J7"/>
<gene>
    <name evidence="2" type="ORF">SCULI_v1c01540</name>
</gene>
<feature type="transmembrane region" description="Helical" evidence="1">
    <location>
        <begin position="92"/>
        <end position="115"/>
    </location>
</feature>
<dbReference type="OrthoDB" id="9832296at2"/>
<evidence type="ECO:0000256" key="1">
    <source>
        <dbReference type="SAM" id="Phobius"/>
    </source>
</evidence>